<sequence length="126" mass="13795">MSAGLSTDDAARVGKLLAHRDSVCGPERAAAEGRIEAIAGRYGLTAGQAVAAVRRPMLSAGWRSLPVALEPNWKRKVTLCRDCIDLFTSRERDFIRSIDSQRAAPSERQASWLDALHRRALKAVQP</sequence>
<reference evidence="1 2" key="1">
    <citation type="submission" date="2019-09" db="EMBL/GenBank/DDBJ databases">
        <title>Polymorphobacter sp. isolated from a lake in China.</title>
        <authorList>
            <person name="Liu Z."/>
        </authorList>
    </citation>
    <scope>NUCLEOTIDE SEQUENCE [LARGE SCALE GENOMIC DNA]</scope>
    <source>
        <strain evidence="1 2">D40P</strain>
    </source>
</reference>
<accession>A0A7C9GYJ4</accession>
<dbReference type="RefSeq" id="WP_152578449.1">
    <property type="nucleotide sequence ID" value="NZ_JAATJI010000001.1"/>
</dbReference>
<keyword evidence="2" id="KW-1185">Reference proteome</keyword>
<dbReference type="AlphaFoldDB" id="A0A7C9GYJ4"/>
<name>A0A7C9GYJ4_9SPHN</name>
<proteinExistence type="predicted"/>
<evidence type="ECO:0000313" key="2">
    <source>
        <dbReference type="Proteomes" id="UP000481327"/>
    </source>
</evidence>
<protein>
    <submittedName>
        <fullName evidence="1">Uncharacterized protein</fullName>
    </submittedName>
</protein>
<dbReference type="EMBL" id="WIOL01000004">
    <property type="protein sequence ID" value="MQT17994.1"/>
    <property type="molecule type" value="Genomic_DNA"/>
</dbReference>
<gene>
    <name evidence="1" type="ORF">F3168_12075</name>
</gene>
<comment type="caution">
    <text evidence="1">The sequence shown here is derived from an EMBL/GenBank/DDBJ whole genome shotgun (WGS) entry which is preliminary data.</text>
</comment>
<dbReference type="Proteomes" id="UP000481327">
    <property type="component" value="Unassembled WGS sequence"/>
</dbReference>
<organism evidence="1 2">
    <name type="scientific">Sandarakinorhabdus fusca</name>
    <dbReference type="NCBI Taxonomy" id="1439888"/>
    <lineage>
        <taxon>Bacteria</taxon>
        <taxon>Pseudomonadati</taxon>
        <taxon>Pseudomonadota</taxon>
        <taxon>Alphaproteobacteria</taxon>
        <taxon>Sphingomonadales</taxon>
        <taxon>Sphingosinicellaceae</taxon>
        <taxon>Sandarakinorhabdus</taxon>
    </lineage>
</organism>
<evidence type="ECO:0000313" key="1">
    <source>
        <dbReference type="EMBL" id="MQT17994.1"/>
    </source>
</evidence>